<evidence type="ECO:0000256" key="3">
    <source>
        <dbReference type="SAM" id="MobiDB-lite"/>
    </source>
</evidence>
<reference evidence="5" key="1">
    <citation type="journal article" date="2020" name="Stud. Mycol.">
        <title>101 Dothideomycetes genomes: a test case for predicting lifestyles and emergence of pathogens.</title>
        <authorList>
            <person name="Haridas S."/>
            <person name="Albert R."/>
            <person name="Binder M."/>
            <person name="Bloem J."/>
            <person name="Labutti K."/>
            <person name="Salamov A."/>
            <person name="Andreopoulos B."/>
            <person name="Baker S."/>
            <person name="Barry K."/>
            <person name="Bills G."/>
            <person name="Bluhm B."/>
            <person name="Cannon C."/>
            <person name="Castanera R."/>
            <person name="Culley D."/>
            <person name="Daum C."/>
            <person name="Ezra D."/>
            <person name="Gonzalez J."/>
            <person name="Henrissat B."/>
            <person name="Kuo A."/>
            <person name="Liang C."/>
            <person name="Lipzen A."/>
            <person name="Lutzoni F."/>
            <person name="Magnuson J."/>
            <person name="Mondo S."/>
            <person name="Nolan M."/>
            <person name="Ohm R."/>
            <person name="Pangilinan J."/>
            <person name="Park H.-J."/>
            <person name="Ramirez L."/>
            <person name="Alfaro M."/>
            <person name="Sun H."/>
            <person name="Tritt A."/>
            <person name="Yoshinaga Y."/>
            <person name="Zwiers L.-H."/>
            <person name="Turgeon B."/>
            <person name="Goodwin S."/>
            <person name="Spatafora J."/>
            <person name="Crous P."/>
            <person name="Grigoriev I."/>
        </authorList>
    </citation>
    <scope>NUCLEOTIDE SEQUENCE</scope>
    <source>
        <strain evidence="5">CBS 480.64</strain>
    </source>
</reference>
<evidence type="ECO:0000313" key="5">
    <source>
        <dbReference type="EMBL" id="KAF2860204.1"/>
    </source>
</evidence>
<keyword evidence="6" id="KW-1185">Reference proteome</keyword>
<name>A0A6A7BYB9_9PEZI</name>
<feature type="compositionally biased region" description="Basic and acidic residues" evidence="3">
    <location>
        <begin position="181"/>
        <end position="210"/>
    </location>
</feature>
<dbReference type="InterPro" id="IPR011421">
    <property type="entry name" value="BCNT-C"/>
</dbReference>
<feature type="compositionally biased region" description="Acidic residues" evidence="3">
    <location>
        <begin position="40"/>
        <end position="49"/>
    </location>
</feature>
<dbReference type="GO" id="GO:0000812">
    <property type="term" value="C:Swr1 complex"/>
    <property type="evidence" value="ECO:0007669"/>
    <property type="project" value="TreeGrafter"/>
</dbReference>
<proteinExistence type="inferred from homology"/>
<gene>
    <name evidence="5" type="ORF">K470DRAFT_217460</name>
</gene>
<dbReference type="OrthoDB" id="445677at2759"/>
<feature type="domain" description="BCNT-C" evidence="4">
    <location>
        <begin position="246"/>
        <end position="321"/>
    </location>
</feature>
<feature type="compositionally biased region" description="Acidic residues" evidence="3">
    <location>
        <begin position="10"/>
        <end position="27"/>
    </location>
</feature>
<dbReference type="Proteomes" id="UP000799421">
    <property type="component" value="Unassembled WGS sequence"/>
</dbReference>
<dbReference type="Pfam" id="PF07572">
    <property type="entry name" value="BCNT"/>
    <property type="match status" value="1"/>
</dbReference>
<comment type="similarity">
    <text evidence="1">Belongs to the SWC5 family.</text>
</comment>
<dbReference type="AlphaFoldDB" id="A0A6A7BYB9"/>
<dbReference type="InterPro" id="IPR027124">
    <property type="entry name" value="Swc5/CFDP1/2"/>
</dbReference>
<evidence type="ECO:0000313" key="6">
    <source>
        <dbReference type="Proteomes" id="UP000799421"/>
    </source>
</evidence>
<feature type="compositionally biased region" description="Basic and acidic residues" evidence="3">
    <location>
        <begin position="111"/>
        <end position="121"/>
    </location>
</feature>
<accession>A0A6A7BYB9</accession>
<dbReference type="PANTHER" id="PTHR48407">
    <property type="entry name" value="CRANIOFACIAL DEVELOPMENT PROTEIN 1"/>
    <property type="match status" value="1"/>
</dbReference>
<feature type="compositionally biased region" description="Low complexity" evidence="3">
    <location>
        <begin position="29"/>
        <end position="39"/>
    </location>
</feature>
<protein>
    <recommendedName>
        <fullName evidence="2">SWR1-complex protein 5</fullName>
    </recommendedName>
</protein>
<evidence type="ECO:0000259" key="4">
    <source>
        <dbReference type="PROSITE" id="PS51279"/>
    </source>
</evidence>
<dbReference type="EMBL" id="MU005984">
    <property type="protein sequence ID" value="KAF2860204.1"/>
    <property type="molecule type" value="Genomic_DNA"/>
</dbReference>
<organism evidence="5 6">
    <name type="scientific">Piedraia hortae CBS 480.64</name>
    <dbReference type="NCBI Taxonomy" id="1314780"/>
    <lineage>
        <taxon>Eukaryota</taxon>
        <taxon>Fungi</taxon>
        <taxon>Dikarya</taxon>
        <taxon>Ascomycota</taxon>
        <taxon>Pezizomycotina</taxon>
        <taxon>Dothideomycetes</taxon>
        <taxon>Dothideomycetidae</taxon>
        <taxon>Capnodiales</taxon>
        <taxon>Piedraiaceae</taxon>
        <taxon>Piedraia</taxon>
    </lineage>
</organism>
<dbReference type="PANTHER" id="PTHR48407:SF1">
    <property type="entry name" value="CRANIOFACIAL DEVELOPMENT PROTEIN 1"/>
    <property type="match status" value="1"/>
</dbReference>
<sequence length="321" mass="35695">MARYNPEPTGAEEDDADYHEEADEDFVPDTAAASEGTSSSDEDDEEDGGETLAKPGSRKRKPAVDAELESGDEATIKQRAPRRKRVEDEDAEADSGGEGGKGGFVRTRAQRRFDKAQDSKKQQPQKGEVTVDVEKLWKELKSAPLGPLPPPTPALQDEVATPEDFVVIKRRIEYAGVVSEVEERVERDSQLAREHAAREEESAGQKDNRNHLHRPLKRPSMFEPNPTGAVKNVPPTKLRPRAPNRMDVVMAEAQAAEALKKRAEKMTTVQKSALDWKGYVDQQGLRAELDEYGKSKKGFLAREEFLGRADLAREGRRRGGR</sequence>
<dbReference type="PROSITE" id="PS51279">
    <property type="entry name" value="BCNT_C"/>
    <property type="match status" value="1"/>
</dbReference>
<evidence type="ECO:0000256" key="1">
    <source>
        <dbReference type="ARBA" id="ARBA00010465"/>
    </source>
</evidence>
<evidence type="ECO:0000256" key="2">
    <source>
        <dbReference type="ARBA" id="ARBA00019138"/>
    </source>
</evidence>
<feature type="region of interest" description="Disordered" evidence="3">
    <location>
        <begin position="1"/>
        <end position="130"/>
    </location>
</feature>
<feature type="region of interest" description="Disordered" evidence="3">
    <location>
        <begin position="179"/>
        <end position="244"/>
    </location>
</feature>